<feature type="domain" description="DH" evidence="13">
    <location>
        <begin position="825"/>
        <end position="1024"/>
    </location>
</feature>
<keyword evidence="5" id="KW-0597">Phosphoprotein</keyword>
<feature type="compositionally biased region" description="Low complexity" evidence="11">
    <location>
        <begin position="727"/>
        <end position="755"/>
    </location>
</feature>
<dbReference type="InParanoid" id="A0A1X7UPQ2"/>
<dbReference type="CDD" id="cd00160">
    <property type="entry name" value="RhoGEF"/>
    <property type="match status" value="1"/>
</dbReference>
<keyword evidence="17" id="KW-1185">Reference proteome</keyword>
<dbReference type="PANTHER" id="PTHR45872:SF2">
    <property type="entry name" value="RHO GUANINE NUCLEOTIDE EXCHANGE FACTOR 2, ISOFORM D"/>
    <property type="match status" value="1"/>
</dbReference>
<dbReference type="SMART" id="SM00325">
    <property type="entry name" value="RhoGEF"/>
    <property type="match status" value="1"/>
</dbReference>
<organism evidence="16">
    <name type="scientific">Amphimedon queenslandica</name>
    <name type="common">Sponge</name>
    <dbReference type="NCBI Taxonomy" id="400682"/>
    <lineage>
        <taxon>Eukaryota</taxon>
        <taxon>Metazoa</taxon>
        <taxon>Porifera</taxon>
        <taxon>Demospongiae</taxon>
        <taxon>Heteroscleromorpha</taxon>
        <taxon>Haplosclerida</taxon>
        <taxon>Niphatidae</taxon>
        <taxon>Amphimedon</taxon>
    </lineage>
</organism>
<feature type="compositionally biased region" description="Acidic residues" evidence="11">
    <location>
        <begin position="1411"/>
        <end position="1421"/>
    </location>
</feature>
<dbReference type="SUPFAM" id="SSF57889">
    <property type="entry name" value="Cysteine-rich domain"/>
    <property type="match status" value="1"/>
</dbReference>
<evidence type="ECO:0000256" key="7">
    <source>
        <dbReference type="ARBA" id="ARBA00022723"/>
    </source>
</evidence>
<dbReference type="Gene3D" id="1.20.900.10">
    <property type="entry name" value="Dbl homology (DH) domain"/>
    <property type="match status" value="1"/>
</dbReference>
<dbReference type="GO" id="GO:0005096">
    <property type="term" value="F:GTPase activator activity"/>
    <property type="evidence" value="ECO:0007669"/>
    <property type="project" value="UniProtKB-KW"/>
</dbReference>
<reference evidence="16" key="2">
    <citation type="submission" date="2017-05" db="UniProtKB">
        <authorList>
            <consortium name="EnsemblMetazoa"/>
        </authorList>
    </citation>
    <scope>IDENTIFICATION</scope>
</reference>
<dbReference type="EnsemblMetazoa" id="Aqu2.1.29975_001">
    <property type="protein sequence ID" value="Aqu2.1.29975_001"/>
    <property type="gene ID" value="Aqu2.1.29975"/>
</dbReference>
<dbReference type="SUPFAM" id="SSF50729">
    <property type="entry name" value="PH domain-like"/>
    <property type="match status" value="1"/>
</dbReference>
<dbReference type="InterPro" id="IPR035899">
    <property type="entry name" value="DBL_dom_sf"/>
</dbReference>
<dbReference type="SMART" id="SM00109">
    <property type="entry name" value="C1"/>
    <property type="match status" value="1"/>
</dbReference>
<dbReference type="PROSITE" id="PS50003">
    <property type="entry name" value="PH_DOMAIN"/>
    <property type="match status" value="1"/>
</dbReference>
<feature type="region of interest" description="Disordered" evidence="11">
    <location>
        <begin position="603"/>
        <end position="670"/>
    </location>
</feature>
<dbReference type="InterPro" id="IPR000219">
    <property type="entry name" value="DH_dom"/>
</dbReference>
<keyword evidence="8" id="KW-0862">Zinc</keyword>
<feature type="region of interest" description="Disordered" evidence="11">
    <location>
        <begin position="235"/>
        <end position="302"/>
    </location>
</feature>
<evidence type="ECO:0000313" key="17">
    <source>
        <dbReference type="Proteomes" id="UP000007879"/>
    </source>
</evidence>
<evidence type="ECO:0000256" key="8">
    <source>
        <dbReference type="ARBA" id="ARBA00022833"/>
    </source>
</evidence>
<feature type="domain" description="PH" evidence="12">
    <location>
        <begin position="1068"/>
        <end position="1187"/>
    </location>
</feature>
<keyword evidence="10" id="KW-0472">Membrane</keyword>
<evidence type="ECO:0000256" key="9">
    <source>
        <dbReference type="ARBA" id="ARBA00023054"/>
    </source>
</evidence>
<dbReference type="Pfam" id="PF00130">
    <property type="entry name" value="C1_1"/>
    <property type="match status" value="1"/>
</dbReference>
<dbReference type="CDD" id="cd13329">
    <property type="entry name" value="PH_RhoGEF"/>
    <property type="match status" value="1"/>
</dbReference>
<dbReference type="SUPFAM" id="SSF48097">
    <property type="entry name" value="Regulator of G-protein signaling, RGS"/>
    <property type="match status" value="1"/>
</dbReference>
<dbReference type="Proteomes" id="UP000007879">
    <property type="component" value="Unassembled WGS sequence"/>
</dbReference>
<proteinExistence type="predicted"/>
<feature type="compositionally biased region" description="Polar residues" evidence="11">
    <location>
        <begin position="284"/>
        <end position="302"/>
    </location>
</feature>
<feature type="region of interest" description="Disordered" evidence="11">
    <location>
        <begin position="1335"/>
        <end position="1356"/>
    </location>
</feature>
<dbReference type="InterPro" id="IPR036034">
    <property type="entry name" value="PDZ_sf"/>
</dbReference>
<dbReference type="SMART" id="SM00228">
    <property type="entry name" value="PDZ"/>
    <property type="match status" value="1"/>
</dbReference>
<sequence>MSAGDSLSSVHSPPVYQSVQHLVDKKGRLWQEKTLVIKPNDHGYGFSLSGEKPVFVDSVVDGGPAYKAGIRPQDRLLKVDGQSVFDKTHTEVVNLLKGATVVSLTIITQYTQISRDQSDTSGGAGLQMIQELTLNALRTMLEKQQSTYEQLVVDYSKGASTKLEQEIRECEDTIKTLKAEIAVKASSVVDTVAQTTEASINTLLGSDKASERRGRLAREDSLLAQKILCTITADDESESSNFPSHHSSSSPSTVPQSSLSLTSSTATKYKSPKMFRKQSIPKAQIQQVDSAPHSRTASPTKVVRTQSVLNDSDLSDEDLEFGAPHYGPFSSLQELNNYPAHMSVFLHYLFQNKEPKYLCFYLVAHSYQNHYKGSELKQRGLEIMWTFCFPTSPLFVGLTDSVRTKILDTLENEENEMKLKSVFVESRDVVAYQIADDLTAYRHKRTLGLGSMYGEQQLTDHMTPAKESETSNTTLIRILKDIISDRIDGVEDINKNHALSDSVSTFLMDINKGKAKFDSSIADRMQSFTRTELSKRKSGKTKKQSKCGHSFQLSSYQKLTICHHCDRVLWGILYQGYQCSVCEMNVHRYGCIDENLETCSGKKKKKFHDRKASGGYTSSHSTSELDKDSEPPPHISAADNAHMFDDDSGFRSRRRSVSDPKQTLMGVNLEKEEQSVQEEIYYQKKKKSAATVSRTQSLKERRSDGTVPVASGHPQSSQDTSLNTTPSWTSVASSSSVSDESLNNSSLTSSSVPTSAGPLGTTGIIRGSTLDTVIEDGKGMRSKSPFFDEETLLELKEADVDEELIPWSLSTASSVVKRLQKFEVQRQELLKEFIHTERTHLKKLVTMKHIYRNPLYQAGLLSLQQTESLFPSLDRLVELHNSFCNELKERQAQYYDGVVHKIADIFLARFEGKPGEQLSNACAIFASNQSKAEKLIKEYSAKIPKFKKFLQDAEANQYCHRRSIKELLPCVWTRLTRYQLLLEQIQKLNKKHFDKLKPEDKEESEKLSVAFDCVRNILVYVNMVVKQTENRQKLQDYQSRLDSSQIDRSTHQITEKYKDINLTAEGRILLHEGILTWKISHRKTVEVKALLLSDILVLLHNQEDTDKVILKQYHIEPIGVGEVREEISPIIRVKEMILRHYATDKGGRSFLVVNNSQLMKRAQMYEFTAESAQEKKKWEDNIENAMKGKYDILPELLSPTIEEDTSFSQQIPLIPRMSTVALREQLDKIDDSIQKQLQEKLSLLRSLQAVNKDDSITSVTHASPANVVETSSIIFHTVGELTSQVSKLLVPNPTKQIVTDVQYQLAELTSHLHSGLSELLMSLGKEGILQTLERTTSSDDPPASPQLDETSDAATVSPSDEQYIMINESTPNATPLPNGTHSSPHISEHVPLALPSDDKRLPSVLNRGECIDQESDDDDEGGSPPPLPHKPPPSSSSASSATPPDLLDDETPPILPRACSEFSMESYDIQSDSYHQLIAPPEGFSDFPDPPPEQKERVTKGDSPPKRSMSDNVKKEGFRRVRSNPSIVSTKVMSVISSASSSSSGGSGNNAKFDSPSLPPSVLSNNSMKRTNSETAPLPDENEYVIKLKESAEGEN</sequence>
<evidence type="ECO:0000256" key="2">
    <source>
        <dbReference type="ARBA" id="ARBA00004496"/>
    </source>
</evidence>
<feature type="region of interest" description="Disordered" evidence="11">
    <location>
        <begin position="1369"/>
        <end position="1596"/>
    </location>
</feature>
<feature type="compositionally biased region" description="Low complexity" evidence="11">
    <location>
        <begin position="1435"/>
        <end position="1445"/>
    </location>
</feature>
<dbReference type="Pfam" id="PF17838">
    <property type="entry name" value="PH_16"/>
    <property type="match status" value="1"/>
</dbReference>
<keyword evidence="7" id="KW-0479">Metal-binding</keyword>
<evidence type="ECO:0000256" key="3">
    <source>
        <dbReference type="ARBA" id="ARBA00022468"/>
    </source>
</evidence>
<feature type="compositionally biased region" description="Polar residues" evidence="11">
    <location>
        <begin position="1523"/>
        <end position="1536"/>
    </location>
</feature>
<feature type="domain" description="Phorbol-ester/DAG-type" evidence="14">
    <location>
        <begin position="548"/>
        <end position="599"/>
    </location>
</feature>
<dbReference type="Gene3D" id="2.30.29.30">
    <property type="entry name" value="Pleckstrin-homology domain (PH domain)/Phosphotyrosine-binding domain (PTB)"/>
    <property type="match status" value="1"/>
</dbReference>
<feature type="compositionally biased region" description="Polar residues" evidence="11">
    <location>
        <begin position="713"/>
        <end position="726"/>
    </location>
</feature>
<evidence type="ECO:0000256" key="4">
    <source>
        <dbReference type="ARBA" id="ARBA00022490"/>
    </source>
</evidence>
<protein>
    <recommendedName>
        <fullName evidence="18">Rho guanine nucleotide exchange factor 11</fullName>
    </recommendedName>
</protein>
<dbReference type="InterPro" id="IPR011993">
    <property type="entry name" value="PH-like_dom_sf"/>
</dbReference>
<feature type="region of interest" description="Disordered" evidence="11">
    <location>
        <begin position="682"/>
        <end position="763"/>
    </location>
</feature>
<dbReference type="GO" id="GO:0016020">
    <property type="term" value="C:membrane"/>
    <property type="evidence" value="ECO:0007669"/>
    <property type="project" value="UniProtKB-SubCell"/>
</dbReference>
<dbReference type="GO" id="GO:0007186">
    <property type="term" value="P:G protein-coupled receptor signaling pathway"/>
    <property type="evidence" value="ECO:0007669"/>
    <property type="project" value="TreeGrafter"/>
</dbReference>
<dbReference type="InterPro" id="IPR044926">
    <property type="entry name" value="RGS_subdomain_2"/>
</dbReference>
<dbReference type="PROSITE" id="PS50010">
    <property type="entry name" value="DH_2"/>
    <property type="match status" value="1"/>
</dbReference>
<dbReference type="Pfam" id="PF09128">
    <property type="entry name" value="RGS-like"/>
    <property type="match status" value="1"/>
</dbReference>
<name>A0A1X7UPQ2_AMPQE</name>
<dbReference type="Gene3D" id="1.10.167.10">
    <property type="entry name" value="Regulator of G-protein Signalling 4, domain 2"/>
    <property type="match status" value="1"/>
</dbReference>
<dbReference type="SUPFAM" id="SSF50156">
    <property type="entry name" value="PDZ domain-like"/>
    <property type="match status" value="1"/>
</dbReference>
<dbReference type="Gene3D" id="3.30.60.20">
    <property type="match status" value="1"/>
</dbReference>
<dbReference type="OrthoDB" id="2272012at2759"/>
<evidence type="ECO:0000256" key="1">
    <source>
        <dbReference type="ARBA" id="ARBA00004370"/>
    </source>
</evidence>
<evidence type="ECO:0000256" key="5">
    <source>
        <dbReference type="ARBA" id="ARBA00022553"/>
    </source>
</evidence>
<evidence type="ECO:0000256" key="6">
    <source>
        <dbReference type="ARBA" id="ARBA00022658"/>
    </source>
</evidence>
<evidence type="ECO:0000259" key="13">
    <source>
        <dbReference type="PROSITE" id="PS50010"/>
    </source>
</evidence>
<feature type="compositionally biased region" description="Polar residues" evidence="11">
    <location>
        <begin position="1369"/>
        <end position="1385"/>
    </location>
</feature>
<dbReference type="SUPFAM" id="SSF48065">
    <property type="entry name" value="DBL homology domain (DH-domain)"/>
    <property type="match status" value="1"/>
</dbReference>
<evidence type="ECO:0000259" key="15">
    <source>
        <dbReference type="PROSITE" id="PS50106"/>
    </source>
</evidence>
<evidence type="ECO:0000313" key="16">
    <source>
        <dbReference type="EnsemblMetazoa" id="Aqu2.1.29975_001"/>
    </source>
</evidence>
<dbReference type="KEGG" id="aqu:100636411"/>
<dbReference type="Gene3D" id="2.30.42.10">
    <property type="match status" value="1"/>
</dbReference>
<feature type="compositionally biased region" description="Low complexity" evidence="11">
    <location>
        <begin position="239"/>
        <end position="265"/>
    </location>
</feature>
<dbReference type="PANTHER" id="PTHR45872">
    <property type="entry name" value="RHO GUANINE NUCLEOTIDE EXCHANGE FACTOR 2, ISOFORM D"/>
    <property type="match status" value="1"/>
</dbReference>
<accession>A0A1X7UPQ2</accession>
<dbReference type="STRING" id="400682.A0A1X7UPQ2"/>
<evidence type="ECO:0000256" key="11">
    <source>
        <dbReference type="SAM" id="MobiDB-lite"/>
    </source>
</evidence>
<dbReference type="GO" id="GO:0001664">
    <property type="term" value="F:G protein-coupled receptor binding"/>
    <property type="evidence" value="ECO:0007669"/>
    <property type="project" value="TreeGrafter"/>
</dbReference>
<feature type="compositionally biased region" description="Basic and acidic residues" evidence="11">
    <location>
        <begin position="1584"/>
        <end position="1596"/>
    </location>
</feature>
<dbReference type="GO" id="GO:0046872">
    <property type="term" value="F:metal ion binding"/>
    <property type="evidence" value="ECO:0007669"/>
    <property type="project" value="UniProtKB-KW"/>
</dbReference>
<dbReference type="InterPro" id="IPR046349">
    <property type="entry name" value="C1-like_sf"/>
</dbReference>
<dbReference type="PROSITE" id="PS50106">
    <property type="entry name" value="PDZ"/>
    <property type="match status" value="1"/>
</dbReference>
<gene>
    <name evidence="16" type="primary">100636411</name>
</gene>
<dbReference type="InterPro" id="IPR041020">
    <property type="entry name" value="PH_16"/>
</dbReference>
<keyword evidence="6" id="KW-0344">Guanine-nucleotide releasing factor</keyword>
<dbReference type="InterPro" id="IPR036305">
    <property type="entry name" value="RGS_sf"/>
</dbReference>
<dbReference type="Pfam" id="PF00621">
    <property type="entry name" value="RhoGEF"/>
    <property type="match status" value="1"/>
</dbReference>
<evidence type="ECO:0000259" key="12">
    <source>
        <dbReference type="PROSITE" id="PS50003"/>
    </source>
</evidence>
<dbReference type="eggNOG" id="KOG3520">
    <property type="taxonomic scope" value="Eukaryota"/>
</dbReference>
<keyword evidence="9" id="KW-0175">Coiled coil</keyword>
<dbReference type="SMART" id="SM00233">
    <property type="entry name" value="PH"/>
    <property type="match status" value="1"/>
</dbReference>
<feature type="domain" description="PDZ" evidence="15">
    <location>
        <begin position="34"/>
        <end position="99"/>
    </location>
</feature>
<keyword evidence="3" id="KW-0343">GTPase activation</keyword>
<dbReference type="GO" id="GO:0005737">
    <property type="term" value="C:cytoplasm"/>
    <property type="evidence" value="ECO:0007669"/>
    <property type="project" value="UniProtKB-SubCell"/>
</dbReference>
<dbReference type="InterPro" id="IPR001849">
    <property type="entry name" value="PH_domain"/>
</dbReference>
<feature type="compositionally biased region" description="Pro residues" evidence="11">
    <location>
        <begin position="1423"/>
        <end position="1434"/>
    </location>
</feature>
<evidence type="ECO:0008006" key="18">
    <source>
        <dbReference type="Google" id="ProtNLM"/>
    </source>
</evidence>
<reference evidence="17" key="1">
    <citation type="journal article" date="2010" name="Nature">
        <title>The Amphimedon queenslandica genome and the evolution of animal complexity.</title>
        <authorList>
            <person name="Srivastava M."/>
            <person name="Simakov O."/>
            <person name="Chapman J."/>
            <person name="Fahey B."/>
            <person name="Gauthier M.E."/>
            <person name="Mitros T."/>
            <person name="Richards G.S."/>
            <person name="Conaco C."/>
            <person name="Dacre M."/>
            <person name="Hellsten U."/>
            <person name="Larroux C."/>
            <person name="Putnam N.H."/>
            <person name="Stanke M."/>
            <person name="Adamska M."/>
            <person name="Darling A."/>
            <person name="Degnan S.M."/>
            <person name="Oakley T.H."/>
            <person name="Plachetzki D.C."/>
            <person name="Zhai Y."/>
            <person name="Adamski M."/>
            <person name="Calcino A."/>
            <person name="Cummins S.F."/>
            <person name="Goodstein D.M."/>
            <person name="Harris C."/>
            <person name="Jackson D.J."/>
            <person name="Leys S.P."/>
            <person name="Shu S."/>
            <person name="Woodcroft B.J."/>
            <person name="Vervoort M."/>
            <person name="Kosik K.S."/>
            <person name="Manning G."/>
            <person name="Degnan B.M."/>
            <person name="Rokhsar D.S."/>
        </authorList>
    </citation>
    <scope>NUCLEOTIDE SEQUENCE [LARGE SCALE GENOMIC DNA]</scope>
</reference>
<dbReference type="InterPro" id="IPR002219">
    <property type="entry name" value="PKC_DAG/PE"/>
</dbReference>
<comment type="subcellular location">
    <subcellularLocation>
        <location evidence="2">Cytoplasm</location>
    </subcellularLocation>
    <subcellularLocation>
        <location evidence="1">Membrane</location>
    </subcellularLocation>
</comment>
<evidence type="ECO:0000259" key="14">
    <source>
        <dbReference type="PROSITE" id="PS50081"/>
    </source>
</evidence>
<dbReference type="PROSITE" id="PS50081">
    <property type="entry name" value="ZF_DAG_PE_2"/>
    <property type="match status" value="1"/>
</dbReference>
<keyword evidence="4" id="KW-0963">Cytoplasm</keyword>
<feature type="compositionally biased region" description="Basic and acidic residues" evidence="11">
    <location>
        <begin position="1492"/>
        <end position="1519"/>
    </location>
</feature>
<dbReference type="InterPro" id="IPR015212">
    <property type="entry name" value="RGS-like_dom"/>
</dbReference>
<dbReference type="GO" id="GO:0005085">
    <property type="term" value="F:guanyl-nucleotide exchange factor activity"/>
    <property type="evidence" value="ECO:0007669"/>
    <property type="project" value="UniProtKB-KW"/>
</dbReference>
<dbReference type="InterPro" id="IPR001478">
    <property type="entry name" value="PDZ"/>
</dbReference>
<evidence type="ECO:0000256" key="10">
    <source>
        <dbReference type="ARBA" id="ARBA00023136"/>
    </source>
</evidence>
<dbReference type="EnsemblMetazoa" id="XM_019997417.1">
    <property type="protein sequence ID" value="XP_019852976.1"/>
    <property type="gene ID" value="LOC100636411"/>
</dbReference>
<dbReference type="Pfam" id="PF00595">
    <property type="entry name" value="PDZ"/>
    <property type="match status" value="1"/>
</dbReference>